<comment type="caution">
    <text evidence="4">The sequence shown here is derived from an EMBL/GenBank/DDBJ whole genome shotgun (WGS) entry which is preliminary data.</text>
</comment>
<feature type="domain" description="Bacterial repeat" evidence="3">
    <location>
        <begin position="235"/>
        <end position="289"/>
    </location>
</feature>
<dbReference type="InterPro" id="IPR011635">
    <property type="entry name" value="CARDB"/>
</dbReference>
<organism evidence="4 5">
    <name type="scientific">Chromatium okenii</name>
    <dbReference type="NCBI Taxonomy" id="61644"/>
    <lineage>
        <taxon>Bacteria</taxon>
        <taxon>Pseudomonadati</taxon>
        <taxon>Pseudomonadota</taxon>
        <taxon>Gammaproteobacteria</taxon>
        <taxon>Chromatiales</taxon>
        <taxon>Chromatiaceae</taxon>
        <taxon>Chromatium</taxon>
    </lineage>
</organism>
<dbReference type="AlphaFoldDB" id="A0A2S7XQR7"/>
<reference evidence="4 5" key="1">
    <citation type="submission" date="2018-01" db="EMBL/GenBank/DDBJ databases">
        <title>The complete genome sequence of Chromatium okenii LaCa, a purple sulfur bacterium with a turbulent life.</title>
        <authorList>
            <person name="Luedin S.M."/>
            <person name="Liechti N."/>
            <person name="Storelli N."/>
            <person name="Danza F."/>
            <person name="Wittwer M."/>
            <person name="Pothier J.F."/>
            <person name="Tonolla M.A."/>
        </authorList>
    </citation>
    <scope>NUCLEOTIDE SEQUENCE [LARGE SCALE GENOMIC DNA]</scope>
    <source>
        <strain evidence="4 5">LaCa</strain>
    </source>
</reference>
<keyword evidence="5" id="KW-1185">Reference proteome</keyword>
<dbReference type="RefSeq" id="WP_105073731.1">
    <property type="nucleotide sequence ID" value="NZ_JAFLKP010000242.1"/>
</dbReference>
<dbReference type="OrthoDB" id="5747841at2"/>
<feature type="domain" description="CARDB" evidence="2">
    <location>
        <begin position="377"/>
        <end position="484"/>
    </location>
</feature>
<proteinExistence type="predicted"/>
<evidence type="ECO:0000313" key="5">
    <source>
        <dbReference type="Proteomes" id="UP000239936"/>
    </source>
</evidence>
<dbReference type="InterPro" id="IPR013783">
    <property type="entry name" value="Ig-like_fold"/>
</dbReference>
<gene>
    <name evidence="4" type="ORF">CXB77_09750</name>
</gene>
<dbReference type="Gene3D" id="2.60.40.10">
    <property type="entry name" value="Immunoglobulins"/>
    <property type="match status" value="1"/>
</dbReference>
<feature type="domain" description="Bacterial repeat" evidence="3">
    <location>
        <begin position="295"/>
        <end position="372"/>
    </location>
</feature>
<feature type="chain" id="PRO_5015572760" description="CARDB domain-containing protein" evidence="1">
    <location>
        <begin position="29"/>
        <end position="489"/>
    </location>
</feature>
<evidence type="ECO:0000259" key="3">
    <source>
        <dbReference type="Pfam" id="PF18998"/>
    </source>
</evidence>
<evidence type="ECO:0000259" key="2">
    <source>
        <dbReference type="Pfam" id="PF07705"/>
    </source>
</evidence>
<evidence type="ECO:0008006" key="6">
    <source>
        <dbReference type="Google" id="ProtNLM"/>
    </source>
</evidence>
<dbReference type="Proteomes" id="UP000239936">
    <property type="component" value="Unassembled WGS sequence"/>
</dbReference>
<dbReference type="Pfam" id="PF07705">
    <property type="entry name" value="CARDB"/>
    <property type="match status" value="1"/>
</dbReference>
<feature type="signal peptide" evidence="1">
    <location>
        <begin position="1"/>
        <end position="28"/>
    </location>
</feature>
<dbReference type="InterPro" id="IPR044060">
    <property type="entry name" value="Bacterial_rp_domain"/>
</dbReference>
<protein>
    <recommendedName>
        <fullName evidence="6">CARDB domain-containing protein</fullName>
    </recommendedName>
</protein>
<evidence type="ECO:0000313" key="4">
    <source>
        <dbReference type="EMBL" id="PQJ96094.1"/>
    </source>
</evidence>
<accession>A0A2S7XQR7</accession>
<dbReference type="EMBL" id="PPGH01000035">
    <property type="protein sequence ID" value="PQJ96094.1"/>
    <property type="molecule type" value="Genomic_DNA"/>
</dbReference>
<sequence>MPYLYSLTHGAVFAALLASTTLTIPAQAEDLDTGSFGLNSFPRATITIDGVGDDWVGINPIIVDPQESMLADASVPANQDITAVYVAADDDYIYWRIDIVGNYDLAIHDSGPTIEFDDEYGWADNVNLGSRIESRVWINNPEFGISGVVFKSIEGIEERPQGNGTALNGIAEMRIPRSAFADVNVQSISANYYAGNNSISDWTDTFSQHSLHLNITGNGKVTSSYSSSFSCTTTCDEDLIAHSTHIMLTAIPDTGKKFLGWSGDCTGMTTTCNLDVTRDMTVTANFTAAPITKKLTINKFGNGTVTSSPAGISCGSTCNKEFASGSTVTLTAKPDIGATFIEWKNCTPVANKPLQCTVKLTTNKNVTATFGAVGMADIKVTAIKLIPTSPGANSLFSAVITVKNQGSAPANGGYLDVWTNQAAEQICGAFGEEWIDIGSLDAGASKTLTLSLRSNGAGSKKLRAFADSWCQTSESNEANNQMTKTYTVK</sequence>
<name>A0A2S7XQR7_9GAMM</name>
<evidence type="ECO:0000256" key="1">
    <source>
        <dbReference type="SAM" id="SignalP"/>
    </source>
</evidence>
<dbReference type="Pfam" id="PF18998">
    <property type="entry name" value="Flg_new_2"/>
    <property type="match status" value="2"/>
</dbReference>
<keyword evidence="1" id="KW-0732">Signal</keyword>